<protein>
    <submittedName>
        <fullName evidence="1">Uncharacterized protein</fullName>
    </submittedName>
</protein>
<dbReference type="Gene3D" id="2.60.40.2970">
    <property type="match status" value="1"/>
</dbReference>
<gene>
    <name evidence="1" type="ORF">N0V84_000071</name>
</gene>
<organism evidence="1 2">
    <name type="scientific">Fusarium piperis</name>
    <dbReference type="NCBI Taxonomy" id="1435070"/>
    <lineage>
        <taxon>Eukaryota</taxon>
        <taxon>Fungi</taxon>
        <taxon>Dikarya</taxon>
        <taxon>Ascomycota</taxon>
        <taxon>Pezizomycotina</taxon>
        <taxon>Sordariomycetes</taxon>
        <taxon>Hypocreomycetidae</taxon>
        <taxon>Hypocreales</taxon>
        <taxon>Nectriaceae</taxon>
        <taxon>Fusarium</taxon>
        <taxon>Fusarium solani species complex</taxon>
    </lineage>
</organism>
<evidence type="ECO:0000313" key="1">
    <source>
        <dbReference type="EMBL" id="KAJ4329437.1"/>
    </source>
</evidence>
<comment type="caution">
    <text evidence="1">The sequence shown here is derived from an EMBL/GenBank/DDBJ whole genome shotgun (WGS) entry which is preliminary data.</text>
</comment>
<evidence type="ECO:0000313" key="2">
    <source>
        <dbReference type="Proteomes" id="UP001140502"/>
    </source>
</evidence>
<dbReference type="EMBL" id="JAPEUR010000001">
    <property type="protein sequence ID" value="KAJ4329437.1"/>
    <property type="molecule type" value="Genomic_DNA"/>
</dbReference>
<accession>A0A9W9BVJ2</accession>
<name>A0A9W9BVJ2_9HYPO</name>
<sequence length="159" mass="17773">MEKAALAGNLTVTIKQISKTPITIKVEVKNKSTRPITFLNDSTPLDPEAFGLGLFHITPHKLPNVNFGNRVLPSRPHSYSYRSLIELSPGMAISDTVMIKAGNSTLKKEWAKMLVVADKLQARMKGDWKGLWGRERDGARELVAEHAPFESNMIELEFE</sequence>
<dbReference type="AlphaFoldDB" id="A0A9W9BVJ2"/>
<dbReference type="OrthoDB" id="4664297at2759"/>
<proteinExistence type="predicted"/>
<dbReference type="Proteomes" id="UP001140502">
    <property type="component" value="Unassembled WGS sequence"/>
</dbReference>
<reference evidence="1" key="1">
    <citation type="submission" date="2022-10" db="EMBL/GenBank/DDBJ databases">
        <title>Tapping the CABI collections for fungal endophytes: first genome assemblies for Collariella, Neodidymelliopsis, Ascochyta clinopodiicola, Didymella pomorum, Didymosphaeria variabile, Neocosmospora piperis and Neocucurbitaria cava.</title>
        <authorList>
            <person name="Hill R."/>
        </authorList>
    </citation>
    <scope>NUCLEOTIDE SEQUENCE</scope>
    <source>
        <strain evidence="1">IMI 366586</strain>
    </source>
</reference>
<keyword evidence="2" id="KW-1185">Reference proteome</keyword>